<organism evidence="2 5">
    <name type="scientific">Frederiksenia canicola</name>
    <dbReference type="NCBI Taxonomy" id="123824"/>
    <lineage>
        <taxon>Bacteria</taxon>
        <taxon>Pseudomonadati</taxon>
        <taxon>Pseudomonadota</taxon>
        <taxon>Gammaproteobacteria</taxon>
        <taxon>Pasteurellales</taxon>
        <taxon>Pasteurellaceae</taxon>
        <taxon>Frederiksenia</taxon>
    </lineage>
</organism>
<dbReference type="EMBL" id="RKQT01000006">
    <property type="protein sequence ID" value="RPE90961.1"/>
    <property type="molecule type" value="Genomic_DNA"/>
</dbReference>
<dbReference type="InterPro" id="IPR022543">
    <property type="entry name" value="DUF2572"/>
</dbReference>
<dbReference type="EMBL" id="CP015029">
    <property type="protein sequence ID" value="QIM64542.1"/>
    <property type="molecule type" value="Genomic_DNA"/>
</dbReference>
<dbReference type="Proteomes" id="UP000276901">
    <property type="component" value="Unassembled WGS sequence"/>
</dbReference>
<keyword evidence="4" id="KW-1185">Reference proteome</keyword>
<evidence type="ECO:0000313" key="5">
    <source>
        <dbReference type="Proteomes" id="UP000502287"/>
    </source>
</evidence>
<reference evidence="3 4" key="2">
    <citation type="submission" date="2018-11" db="EMBL/GenBank/DDBJ databases">
        <title>Genomic Encyclopedia of Type Strains, Phase IV (KMG-IV): sequencing the most valuable type-strain genomes for metagenomic binning, comparative biology and taxonomic classification.</title>
        <authorList>
            <person name="Goeker M."/>
        </authorList>
    </citation>
    <scope>NUCLEOTIDE SEQUENCE [LARGE SCALE GENOMIC DNA]</scope>
    <source>
        <strain evidence="3 4">DSM 25797</strain>
    </source>
</reference>
<proteinExistence type="predicted"/>
<sequence>MNRLKKGSVLLVSLSILIGLLAIFFLAKEELFVLYRNTQGYQYNYLSDKIFLIHHLRENVEKTCQKEKKEQISYSYNSLRYKFNCEFQSIFKKPKPTKEKYIQFTHLDDILNVSHYMEKIYRIHSLSELPKSSESNPQVVIALNDIDGALQENFYGIIITDYYFDVRGKYKIFGALYSSFNNQREERNLTYRRKVIDNIEQQFSHWEYLENSRHLLE</sequence>
<evidence type="ECO:0000256" key="1">
    <source>
        <dbReference type="SAM" id="Phobius"/>
    </source>
</evidence>
<reference evidence="2 5" key="1">
    <citation type="submission" date="2016-03" db="EMBL/GenBank/DDBJ databases">
        <authorList>
            <person name="Hansen M.J."/>
            <person name="Bojesen A.M."/>
            <person name="Planet P."/>
        </authorList>
    </citation>
    <scope>NUCLEOTIDE SEQUENCE [LARGE SCALE GENOMIC DNA]</scope>
    <source>
        <strain evidence="2 5">HPA 21</strain>
    </source>
</reference>
<dbReference type="Proteomes" id="UP000502287">
    <property type="component" value="Chromosome"/>
</dbReference>
<protein>
    <submittedName>
        <fullName evidence="3">Uncharacterized protein DUF2572</fullName>
    </submittedName>
</protein>
<accession>A0AAE6X5E2</accession>
<gene>
    <name evidence="2" type="ORF">A4G17_03330</name>
    <name evidence="3" type="ORF">EDC49_1962</name>
</gene>
<keyword evidence="1" id="KW-0472">Membrane</keyword>
<name>A0AAE6X5E2_9PAST</name>
<feature type="transmembrane region" description="Helical" evidence="1">
    <location>
        <begin position="7"/>
        <end position="27"/>
    </location>
</feature>
<dbReference type="KEGG" id="fcl:A4G17_03330"/>
<evidence type="ECO:0000313" key="4">
    <source>
        <dbReference type="Proteomes" id="UP000276901"/>
    </source>
</evidence>
<keyword evidence="1" id="KW-0812">Transmembrane</keyword>
<evidence type="ECO:0000313" key="3">
    <source>
        <dbReference type="EMBL" id="RPE90961.1"/>
    </source>
</evidence>
<dbReference type="Pfam" id="PF10833">
    <property type="entry name" value="DUF2572"/>
    <property type="match status" value="1"/>
</dbReference>
<keyword evidence="1" id="KW-1133">Transmembrane helix</keyword>
<evidence type="ECO:0000313" key="2">
    <source>
        <dbReference type="EMBL" id="QIM64542.1"/>
    </source>
</evidence>
<dbReference type="AlphaFoldDB" id="A0AAE6X5E2"/>
<dbReference type="RefSeq" id="WP_123957544.1">
    <property type="nucleotide sequence ID" value="NZ_CP015029.1"/>
</dbReference>